<dbReference type="EMBL" id="OU503057">
    <property type="protein sequence ID" value="CAI9785739.1"/>
    <property type="molecule type" value="Genomic_DNA"/>
</dbReference>
<keyword evidence="5" id="KW-1185">Reference proteome</keyword>
<dbReference type="SUPFAM" id="SSF48371">
    <property type="entry name" value="ARM repeat"/>
    <property type="match status" value="1"/>
</dbReference>
<evidence type="ECO:0000256" key="1">
    <source>
        <dbReference type="ARBA" id="ARBA00022786"/>
    </source>
</evidence>
<organism evidence="4 5">
    <name type="scientific">Fraxinus pennsylvanica</name>
    <dbReference type="NCBI Taxonomy" id="56036"/>
    <lineage>
        <taxon>Eukaryota</taxon>
        <taxon>Viridiplantae</taxon>
        <taxon>Streptophyta</taxon>
        <taxon>Embryophyta</taxon>
        <taxon>Tracheophyta</taxon>
        <taxon>Spermatophyta</taxon>
        <taxon>Magnoliopsida</taxon>
        <taxon>eudicotyledons</taxon>
        <taxon>Gunneridae</taxon>
        <taxon>Pentapetalae</taxon>
        <taxon>asterids</taxon>
        <taxon>lamiids</taxon>
        <taxon>Lamiales</taxon>
        <taxon>Oleaceae</taxon>
        <taxon>Oleeae</taxon>
        <taxon>Fraxinus</taxon>
    </lineage>
</organism>
<dbReference type="Gene3D" id="1.25.10.10">
    <property type="entry name" value="Leucine-rich Repeat Variant"/>
    <property type="match status" value="1"/>
</dbReference>
<dbReference type="PANTHER" id="PTHR23315:SF278">
    <property type="entry name" value="U-BOX DOMAIN-CONTAINING PROTEIN 3"/>
    <property type="match status" value="1"/>
</dbReference>
<feature type="region of interest" description="Disordered" evidence="2">
    <location>
        <begin position="289"/>
        <end position="331"/>
    </location>
</feature>
<keyword evidence="1" id="KW-0833">Ubl conjugation pathway</keyword>
<dbReference type="Pfam" id="PF25240">
    <property type="entry name" value="PUB2_N"/>
    <property type="match status" value="1"/>
</dbReference>
<feature type="compositionally biased region" description="Basic and acidic residues" evidence="2">
    <location>
        <begin position="292"/>
        <end position="302"/>
    </location>
</feature>
<name>A0AAD2ECP3_9LAMI</name>
<sequence>MPSEKDYRNIASFLKHLKPLLDNVADHKAPLDEILCKECEKLDVAVNEAREFLEKWSPRMSKILFFCKLESQNLKLDKVSELIEEMLRSQSEGITLHADDLISIGKTLNLTSNQELLSEFIALENERIKAEENQEKGIWIKLLVPLSLCPAFAIVRLSLRTLRPCKSFGFLHISAVLYLSNSRWIQLLLLLAKPPEHISHEDDLQCPLQMINSTSRSSFEVGHGFEKQNVHGFSGLKDERYGVLGEKAVEKFDHSSSEHSYVHNRSESTSSAVSSIDYLPKASTDASRISSKHYDMSDRSGDRTSSFPTRSTSNKNSGSESTELHTAAAEKLRRRHNRTLCPCFETGNAGAKENAAAALFSLSLLDGYRIKISQSGAVNALVDLLRSGAVKYLVGLMAPETEMSVLQEGAVPPLVALSQSSTPRTKEKREGRREEEIFMSILLRLVAAFVALHLQKAITKSCATDVAFMGSSILPDLRPAATSGVGCNQSLLEAILLPLTLDLKIFKPQTIFPESDDFRDTLLIVSSPPATHDER</sequence>
<protein>
    <recommendedName>
        <fullName evidence="3">PUB2-4-like N-terminal domain-containing protein</fullName>
    </recommendedName>
</protein>
<dbReference type="AlphaFoldDB" id="A0AAD2ECP3"/>
<evidence type="ECO:0000313" key="4">
    <source>
        <dbReference type="EMBL" id="CAI9785739.1"/>
    </source>
</evidence>
<dbReference type="InterPro" id="IPR011989">
    <property type="entry name" value="ARM-like"/>
</dbReference>
<gene>
    <name evidence="4" type="ORF">FPE_LOCUS33169</name>
</gene>
<accession>A0AAD2ECP3</accession>
<evidence type="ECO:0000256" key="2">
    <source>
        <dbReference type="SAM" id="MobiDB-lite"/>
    </source>
</evidence>
<evidence type="ECO:0000259" key="3">
    <source>
        <dbReference type="Pfam" id="PF25240"/>
    </source>
</evidence>
<dbReference type="PANTHER" id="PTHR23315">
    <property type="entry name" value="U BOX DOMAIN-CONTAINING"/>
    <property type="match status" value="1"/>
</dbReference>
<reference evidence="4" key="1">
    <citation type="submission" date="2023-05" db="EMBL/GenBank/DDBJ databases">
        <authorList>
            <person name="Huff M."/>
        </authorList>
    </citation>
    <scope>NUCLEOTIDE SEQUENCE</scope>
</reference>
<feature type="compositionally biased region" description="Polar residues" evidence="2">
    <location>
        <begin position="303"/>
        <end position="321"/>
    </location>
</feature>
<evidence type="ECO:0000313" key="5">
    <source>
        <dbReference type="Proteomes" id="UP000834106"/>
    </source>
</evidence>
<dbReference type="InterPro" id="IPR057314">
    <property type="entry name" value="PUB2-4-like_N"/>
</dbReference>
<proteinExistence type="predicted"/>
<dbReference type="Proteomes" id="UP000834106">
    <property type="component" value="Chromosome 22"/>
</dbReference>
<feature type="domain" description="PUB2-4-like N-terminal" evidence="3">
    <location>
        <begin position="2"/>
        <end position="91"/>
    </location>
</feature>
<dbReference type="InterPro" id="IPR016024">
    <property type="entry name" value="ARM-type_fold"/>
</dbReference>